<evidence type="ECO:0000313" key="1">
    <source>
        <dbReference type="EMBL" id="NPU65842.1"/>
    </source>
</evidence>
<comment type="caution">
    <text evidence="1">The sequence shown here is derived from an EMBL/GenBank/DDBJ whole genome shotgun (WGS) entry which is preliminary data.</text>
</comment>
<protein>
    <submittedName>
        <fullName evidence="1">Uncharacterized protein</fullName>
    </submittedName>
</protein>
<name>A0ABX2CEV1_9BRAD</name>
<sequence>MRKRVAGRRIGRTAVPHIAFLYRLRRLFGGSGPHIETIAAALTEGRLKQPAHPMSDQELSRAIREFQSLPPTEDSLKKLARRLGDVGHD</sequence>
<gene>
    <name evidence="1" type="ORF">HL667_12640</name>
</gene>
<accession>A0ABX2CEV1</accession>
<organism evidence="1 2">
    <name type="scientific">Bradyrhizobium aeschynomenes</name>
    <dbReference type="NCBI Taxonomy" id="2734909"/>
    <lineage>
        <taxon>Bacteria</taxon>
        <taxon>Pseudomonadati</taxon>
        <taxon>Pseudomonadota</taxon>
        <taxon>Alphaproteobacteria</taxon>
        <taxon>Hyphomicrobiales</taxon>
        <taxon>Nitrobacteraceae</taxon>
        <taxon>Bradyrhizobium</taxon>
    </lineage>
</organism>
<keyword evidence="2" id="KW-1185">Reference proteome</keyword>
<proteinExistence type="predicted"/>
<dbReference type="Proteomes" id="UP000886476">
    <property type="component" value="Unassembled WGS sequence"/>
</dbReference>
<evidence type="ECO:0000313" key="2">
    <source>
        <dbReference type="Proteomes" id="UP000886476"/>
    </source>
</evidence>
<dbReference type="EMBL" id="JABFDN010000003">
    <property type="protein sequence ID" value="NPU65842.1"/>
    <property type="molecule type" value="Genomic_DNA"/>
</dbReference>
<reference evidence="1" key="1">
    <citation type="submission" date="2020-05" db="EMBL/GenBank/DDBJ databases">
        <title>Nod-independent and nitrogen-fixing Bradyrhizobium aeschynomene sp. nov. isolated from nodules of Aeschynomene indica.</title>
        <authorList>
            <person name="Zhang Z."/>
        </authorList>
    </citation>
    <scope>NUCLEOTIDE SEQUENCE</scope>
    <source>
        <strain evidence="1">83012</strain>
    </source>
</reference>